<name>A0A0H2L067_9MICO</name>
<evidence type="ECO:0000313" key="3">
    <source>
        <dbReference type="EMBL" id="KLN33552.1"/>
    </source>
</evidence>
<keyword evidence="4" id="KW-1185">Reference proteome</keyword>
<comment type="caution">
    <text evidence="3">The sequence shown here is derived from an EMBL/GenBank/DDBJ whole genome shotgun (WGS) entry which is preliminary data.</text>
</comment>
<dbReference type="InterPro" id="IPR028087">
    <property type="entry name" value="Tad_N"/>
</dbReference>
<feature type="domain" description="Putative Flp pilus-assembly TadG-like N-terminal" evidence="2">
    <location>
        <begin position="21"/>
        <end position="67"/>
    </location>
</feature>
<accession>A0A0H2L067</accession>
<dbReference type="EMBL" id="JNBQ01000031">
    <property type="protein sequence ID" value="KLN33552.1"/>
    <property type="molecule type" value="Genomic_DNA"/>
</dbReference>
<keyword evidence="1" id="KW-1133">Transmembrane helix</keyword>
<feature type="transmembrane region" description="Helical" evidence="1">
    <location>
        <begin position="23"/>
        <end position="44"/>
    </location>
</feature>
<evidence type="ECO:0000259" key="2">
    <source>
        <dbReference type="Pfam" id="PF13400"/>
    </source>
</evidence>
<dbReference type="AlphaFoldDB" id="A0A0H2L067"/>
<evidence type="ECO:0000313" key="4">
    <source>
        <dbReference type="Proteomes" id="UP000035265"/>
    </source>
</evidence>
<gene>
    <name evidence="3" type="ORF">FB00_17090</name>
</gene>
<sequence length="164" mass="17463">MTRASRDSSPRRAPSDGSEDGRIMLLTAAFVAFALLLVTVVVSATQVHLERKRLYELADALALTAADSMEPESFYTGAATAPVESGALTLTDSSIRSDVQDYLARNPEALDGLHDVVVTEASTADGRTATVGLAARARPAMIGWVTQAWSDGIIVRAESRARAW</sequence>
<proteinExistence type="predicted"/>
<protein>
    <recommendedName>
        <fullName evidence="2">Putative Flp pilus-assembly TadG-like N-terminal domain-containing protein</fullName>
    </recommendedName>
</protein>
<reference evidence="3 4" key="1">
    <citation type="submission" date="2014-05" db="EMBL/GenBank/DDBJ databases">
        <title>Cellulosimicrobium funkei U11 genome.</title>
        <authorList>
            <person name="Hu C."/>
            <person name="Gong Y."/>
            <person name="Wan W."/>
            <person name="Jiang M."/>
        </authorList>
    </citation>
    <scope>NUCLEOTIDE SEQUENCE [LARGE SCALE GENOMIC DNA]</scope>
    <source>
        <strain evidence="3 4">U11</strain>
    </source>
</reference>
<dbReference type="STRING" id="264251.FB00_17090"/>
<dbReference type="Pfam" id="PF13400">
    <property type="entry name" value="Tad"/>
    <property type="match status" value="1"/>
</dbReference>
<keyword evidence="1" id="KW-0812">Transmembrane</keyword>
<evidence type="ECO:0000256" key="1">
    <source>
        <dbReference type="SAM" id="Phobius"/>
    </source>
</evidence>
<dbReference type="Proteomes" id="UP000035265">
    <property type="component" value="Unassembled WGS sequence"/>
</dbReference>
<dbReference type="PATRIC" id="fig|264251.5.peg.3467"/>
<keyword evidence="1" id="KW-0472">Membrane</keyword>
<organism evidence="3 4">
    <name type="scientific">Cellulosimicrobium funkei</name>
    <dbReference type="NCBI Taxonomy" id="264251"/>
    <lineage>
        <taxon>Bacteria</taxon>
        <taxon>Bacillati</taxon>
        <taxon>Actinomycetota</taxon>
        <taxon>Actinomycetes</taxon>
        <taxon>Micrococcales</taxon>
        <taxon>Promicromonosporaceae</taxon>
        <taxon>Cellulosimicrobium</taxon>
    </lineage>
</organism>